<dbReference type="Proteomes" id="UP000887565">
    <property type="component" value="Unplaced"/>
</dbReference>
<evidence type="ECO:0000256" key="1">
    <source>
        <dbReference type="SAM" id="MobiDB-lite"/>
    </source>
</evidence>
<reference evidence="3" key="1">
    <citation type="submission" date="2022-11" db="UniProtKB">
        <authorList>
            <consortium name="WormBaseParasite"/>
        </authorList>
    </citation>
    <scope>IDENTIFICATION</scope>
</reference>
<proteinExistence type="predicted"/>
<dbReference type="AlphaFoldDB" id="A0A915ICQ7"/>
<protein>
    <submittedName>
        <fullName evidence="3">Uncharacterized protein</fullName>
    </submittedName>
</protein>
<evidence type="ECO:0000313" key="2">
    <source>
        <dbReference type="Proteomes" id="UP000887565"/>
    </source>
</evidence>
<sequence>MPKMLPTLASNPSDRLERRAKGPGANLLTASSGRPVRGSSNFDLLKSGLACKILTLGTNRPVKKKCKKPCRVPDIKVQQQVDSVRWLYTHAVYTLYNLQPQRRFLIKKKTSTAKKQHVNKLTVEFSEMLTAGPIQ</sequence>
<feature type="region of interest" description="Disordered" evidence="1">
    <location>
        <begin position="1"/>
        <end position="38"/>
    </location>
</feature>
<keyword evidence="2" id="KW-1185">Reference proteome</keyword>
<name>A0A915ICQ7_ROMCU</name>
<dbReference type="WBParaSite" id="nRc.2.0.1.t11568-RA">
    <property type="protein sequence ID" value="nRc.2.0.1.t11568-RA"/>
    <property type="gene ID" value="nRc.2.0.1.g11568"/>
</dbReference>
<feature type="compositionally biased region" description="Polar residues" evidence="1">
    <location>
        <begin position="28"/>
        <end position="38"/>
    </location>
</feature>
<evidence type="ECO:0000313" key="3">
    <source>
        <dbReference type="WBParaSite" id="nRc.2.0.1.t11568-RA"/>
    </source>
</evidence>
<accession>A0A915ICQ7</accession>
<organism evidence="2 3">
    <name type="scientific">Romanomermis culicivorax</name>
    <name type="common">Nematode worm</name>
    <dbReference type="NCBI Taxonomy" id="13658"/>
    <lineage>
        <taxon>Eukaryota</taxon>
        <taxon>Metazoa</taxon>
        <taxon>Ecdysozoa</taxon>
        <taxon>Nematoda</taxon>
        <taxon>Enoplea</taxon>
        <taxon>Dorylaimia</taxon>
        <taxon>Mermithida</taxon>
        <taxon>Mermithoidea</taxon>
        <taxon>Mermithidae</taxon>
        <taxon>Romanomermis</taxon>
    </lineage>
</organism>